<name>A0A1D3CTA0_9EIME</name>
<dbReference type="VEuPathDB" id="ToxoDB:cyc_06911"/>
<dbReference type="Proteomes" id="UP000095192">
    <property type="component" value="Unassembled WGS sequence"/>
</dbReference>
<dbReference type="InParanoid" id="A0A1D3CTA0"/>
<protein>
    <submittedName>
        <fullName evidence="2">Uncharacterized protein</fullName>
    </submittedName>
</protein>
<evidence type="ECO:0000313" key="2">
    <source>
        <dbReference type="EMBL" id="OEH74412.1"/>
    </source>
</evidence>
<reference evidence="2 3" key="1">
    <citation type="journal article" date="2016" name="BMC Genomics">
        <title>Comparative genomics reveals Cyclospora cayetanensis possesses coccidia-like metabolism and invasion components but unique surface antigens.</title>
        <authorList>
            <person name="Liu S."/>
            <person name="Wang L."/>
            <person name="Zheng H."/>
            <person name="Xu Z."/>
            <person name="Roellig D.M."/>
            <person name="Li N."/>
            <person name="Frace M.A."/>
            <person name="Tang K."/>
            <person name="Arrowood M.J."/>
            <person name="Moss D.M."/>
            <person name="Zhang L."/>
            <person name="Feng Y."/>
            <person name="Xiao L."/>
        </authorList>
    </citation>
    <scope>NUCLEOTIDE SEQUENCE [LARGE SCALE GENOMIC DNA]</scope>
    <source>
        <strain evidence="2 3">CHN_HEN01</strain>
    </source>
</reference>
<evidence type="ECO:0000256" key="1">
    <source>
        <dbReference type="SAM" id="MobiDB-lite"/>
    </source>
</evidence>
<evidence type="ECO:0000313" key="3">
    <source>
        <dbReference type="Proteomes" id="UP000095192"/>
    </source>
</evidence>
<feature type="region of interest" description="Disordered" evidence="1">
    <location>
        <begin position="1"/>
        <end position="101"/>
    </location>
</feature>
<accession>A0A1D3CTA0</accession>
<organism evidence="2 3">
    <name type="scientific">Cyclospora cayetanensis</name>
    <dbReference type="NCBI Taxonomy" id="88456"/>
    <lineage>
        <taxon>Eukaryota</taxon>
        <taxon>Sar</taxon>
        <taxon>Alveolata</taxon>
        <taxon>Apicomplexa</taxon>
        <taxon>Conoidasida</taxon>
        <taxon>Coccidia</taxon>
        <taxon>Eucoccidiorida</taxon>
        <taxon>Eimeriorina</taxon>
        <taxon>Eimeriidae</taxon>
        <taxon>Cyclospora</taxon>
    </lineage>
</organism>
<keyword evidence="3" id="KW-1185">Reference proteome</keyword>
<sequence length="117" mass="11948">MAMSEVTIHTPPQEEAPLSSQGALQHDQEAGHTSPNSSSSDSPLSMLAQMAASEGGKRLNAQPPSVFEGAGKLATGGESNKDNAAGLDSVPPRQSGSPVVGGVRVMPVANDEMQKIL</sequence>
<dbReference type="EMBL" id="JROU02002046">
    <property type="protein sequence ID" value="OEH74412.1"/>
    <property type="molecule type" value="Genomic_DNA"/>
</dbReference>
<feature type="compositionally biased region" description="Low complexity" evidence="1">
    <location>
        <begin position="34"/>
        <end position="45"/>
    </location>
</feature>
<comment type="caution">
    <text evidence="2">The sequence shown here is derived from an EMBL/GenBank/DDBJ whole genome shotgun (WGS) entry which is preliminary data.</text>
</comment>
<gene>
    <name evidence="2" type="ORF">cyc_06911</name>
</gene>
<dbReference type="AlphaFoldDB" id="A0A1D3CTA0"/>
<proteinExistence type="predicted"/>